<evidence type="ECO:0000313" key="2">
    <source>
        <dbReference type="Proteomes" id="UP000465302"/>
    </source>
</evidence>
<dbReference type="Proteomes" id="UP000465302">
    <property type="component" value="Unassembled WGS sequence"/>
</dbReference>
<sequence>MFVFWLAHSGKAIHRVYPTQGQEAFLEGHIEAFTAIGGIPTRHIRQRQPVASVLHGTTDRRRTENQRWILFRSHFGFDASTASPV</sequence>
<protein>
    <submittedName>
        <fullName evidence="1">Uncharacterized protein</fullName>
    </submittedName>
</protein>
<dbReference type="AlphaFoldDB" id="A0A7I9W0Z7"/>
<evidence type="ECO:0000313" key="1">
    <source>
        <dbReference type="EMBL" id="GFG50886.1"/>
    </source>
</evidence>
<proteinExistence type="predicted"/>
<comment type="caution">
    <text evidence="1">The sequence shown here is derived from an EMBL/GenBank/DDBJ whole genome shotgun (WGS) entry which is preliminary data.</text>
</comment>
<dbReference type="EMBL" id="BLKS01000001">
    <property type="protein sequence ID" value="GFG50886.1"/>
    <property type="molecule type" value="Genomic_DNA"/>
</dbReference>
<reference evidence="1 2" key="1">
    <citation type="journal article" date="2019" name="Emerg. Microbes Infect.">
        <title>Comprehensive subspecies identification of 175 nontuberculous mycobacteria species based on 7547 genomic profiles.</title>
        <authorList>
            <person name="Matsumoto Y."/>
            <person name="Kinjo T."/>
            <person name="Motooka D."/>
            <person name="Nabeya D."/>
            <person name="Jung N."/>
            <person name="Uechi K."/>
            <person name="Horii T."/>
            <person name="Iida T."/>
            <person name="Fujita J."/>
            <person name="Nakamura S."/>
        </authorList>
    </citation>
    <scope>NUCLEOTIDE SEQUENCE [LARGE SCALE GENOMIC DNA]</scope>
    <source>
        <strain evidence="1 2">JCM 6377</strain>
    </source>
</reference>
<gene>
    <name evidence="1" type="ORF">MAGR_23270</name>
</gene>
<name>A0A7I9W0Z7_MYCAG</name>
<organism evidence="1 2">
    <name type="scientific">Mycolicibacterium agri</name>
    <name type="common">Mycobacterium agri</name>
    <dbReference type="NCBI Taxonomy" id="36811"/>
    <lineage>
        <taxon>Bacteria</taxon>
        <taxon>Bacillati</taxon>
        <taxon>Actinomycetota</taxon>
        <taxon>Actinomycetes</taxon>
        <taxon>Mycobacteriales</taxon>
        <taxon>Mycobacteriaceae</taxon>
        <taxon>Mycolicibacterium</taxon>
    </lineage>
</organism>
<accession>A0A7I9W0Z7</accession>